<keyword evidence="2" id="KW-0472">Membrane</keyword>
<name>A0A7S4STU6_9STRA</name>
<evidence type="ECO:0000313" key="3">
    <source>
        <dbReference type="EMBL" id="CAE4655002.1"/>
    </source>
</evidence>
<feature type="transmembrane region" description="Helical" evidence="2">
    <location>
        <begin position="191"/>
        <end position="208"/>
    </location>
</feature>
<reference evidence="3" key="1">
    <citation type="submission" date="2021-01" db="EMBL/GenBank/DDBJ databases">
        <authorList>
            <person name="Corre E."/>
            <person name="Pelletier E."/>
            <person name="Niang G."/>
            <person name="Scheremetjew M."/>
            <person name="Finn R."/>
            <person name="Kale V."/>
            <person name="Holt S."/>
            <person name="Cochrane G."/>
            <person name="Meng A."/>
            <person name="Brown T."/>
            <person name="Cohen L."/>
        </authorList>
    </citation>
    <scope>NUCLEOTIDE SEQUENCE</scope>
    <source>
        <strain evidence="3">GSO104</strain>
    </source>
</reference>
<feature type="transmembrane region" description="Helical" evidence="2">
    <location>
        <begin position="103"/>
        <end position="122"/>
    </location>
</feature>
<dbReference type="EMBL" id="HBNS01053508">
    <property type="protein sequence ID" value="CAE4655002.1"/>
    <property type="molecule type" value="Transcribed_RNA"/>
</dbReference>
<evidence type="ECO:0000256" key="1">
    <source>
        <dbReference type="SAM" id="MobiDB-lite"/>
    </source>
</evidence>
<evidence type="ECO:0000256" key="2">
    <source>
        <dbReference type="SAM" id="Phobius"/>
    </source>
</evidence>
<keyword evidence="2" id="KW-1133">Transmembrane helix</keyword>
<organism evidence="3">
    <name type="scientific">Ditylum brightwellii</name>
    <dbReference type="NCBI Taxonomy" id="49249"/>
    <lineage>
        <taxon>Eukaryota</taxon>
        <taxon>Sar</taxon>
        <taxon>Stramenopiles</taxon>
        <taxon>Ochrophyta</taxon>
        <taxon>Bacillariophyta</taxon>
        <taxon>Mediophyceae</taxon>
        <taxon>Lithodesmiophycidae</taxon>
        <taxon>Lithodesmiales</taxon>
        <taxon>Lithodesmiaceae</taxon>
        <taxon>Ditylum</taxon>
    </lineage>
</organism>
<dbReference type="AlphaFoldDB" id="A0A7S4STU6"/>
<gene>
    <name evidence="3" type="ORF">DBRI00130_LOCUS38978</name>
</gene>
<sequence length="296" mass="32053">MLASALCPHKFLFLSLLIVIVATETGVSAGFSIGSSPRAGRHVRDRRAFCQSVNHRTNLSQRSHGQSAAVIRRGGRRDDKDTDAEELEDFGGAVGGLFGNFRIPAMLVAASTLGSAFALPFAETDRVLFGFSKRIYAFTMLTSLGSMVLVVILSTICMNDIAISPARLSTSVQQYIDDNYALEWMMVKSHFYYGTLAFVVGTAFRAWVSITCPVVGNAIVGILSSLTVISISTLLEKSRNQGGGKPFRQNVVCYLKLLLAKGKSSPLFGAGAILWATTVAYIFVKFPHVYLYLSGV</sequence>
<feature type="transmembrane region" description="Helical" evidence="2">
    <location>
        <begin position="12"/>
        <end position="34"/>
    </location>
</feature>
<feature type="region of interest" description="Disordered" evidence="1">
    <location>
        <begin position="59"/>
        <end position="82"/>
    </location>
</feature>
<proteinExistence type="predicted"/>
<accession>A0A7S4STU6</accession>
<feature type="transmembrane region" description="Helical" evidence="2">
    <location>
        <begin position="134"/>
        <end position="158"/>
    </location>
</feature>
<keyword evidence="2" id="KW-0812">Transmembrane</keyword>
<protein>
    <submittedName>
        <fullName evidence="3">Uncharacterized protein</fullName>
    </submittedName>
</protein>
<feature type="transmembrane region" description="Helical" evidence="2">
    <location>
        <begin position="266"/>
        <end position="284"/>
    </location>
</feature>
<feature type="transmembrane region" description="Helical" evidence="2">
    <location>
        <begin position="214"/>
        <end position="235"/>
    </location>
</feature>